<dbReference type="GO" id="GO:0003676">
    <property type="term" value="F:nucleic acid binding"/>
    <property type="evidence" value="ECO:0007669"/>
    <property type="project" value="InterPro"/>
</dbReference>
<dbReference type="Gene3D" id="3.30.420.10">
    <property type="entry name" value="Ribonuclease H-like superfamily/Ribonuclease H"/>
    <property type="match status" value="1"/>
</dbReference>
<organism evidence="1 2">
    <name type="scientific">Rotaria socialis</name>
    <dbReference type="NCBI Taxonomy" id="392032"/>
    <lineage>
        <taxon>Eukaryota</taxon>
        <taxon>Metazoa</taxon>
        <taxon>Spiralia</taxon>
        <taxon>Gnathifera</taxon>
        <taxon>Rotifera</taxon>
        <taxon>Eurotatoria</taxon>
        <taxon>Bdelloidea</taxon>
        <taxon>Philodinida</taxon>
        <taxon>Philodinidae</taxon>
        <taxon>Rotaria</taxon>
    </lineage>
</organism>
<dbReference type="AlphaFoldDB" id="A0A821RZT5"/>
<gene>
    <name evidence="1" type="ORF">TOA249_LOCUS26809</name>
</gene>
<name>A0A821RZT5_9BILA</name>
<accession>A0A821RZT5</accession>
<proteinExistence type="predicted"/>
<reference evidence="1" key="1">
    <citation type="submission" date="2021-02" db="EMBL/GenBank/DDBJ databases">
        <authorList>
            <person name="Nowell W R."/>
        </authorList>
    </citation>
    <scope>NUCLEOTIDE SEQUENCE</scope>
</reference>
<comment type="caution">
    <text evidence="1">The sequence shown here is derived from an EMBL/GenBank/DDBJ whole genome shotgun (WGS) entry which is preliminary data.</text>
</comment>
<protein>
    <submittedName>
        <fullName evidence="1">Uncharacterized protein</fullName>
    </submittedName>
</protein>
<evidence type="ECO:0000313" key="2">
    <source>
        <dbReference type="Proteomes" id="UP000663838"/>
    </source>
</evidence>
<sequence length="214" mass="24962">EKLAVNRGITAPVTGSHFIQIYRFSKITAVYRKNSSGIHDMGQKWLSTKNMYRSTNTSQKIGESPDRTIQRKLIDMGIHYRKKKRALRYTEKQIEEAPTCALPLYRTLLNNDFELIMGDEKYFTLTNESVSTNRGFYTSDPTTTPLDVKFKRTQKYPAKVLVRIAISEKGILKPFFSKRTEAINERTYLKKCVEERLILFVNSYHKYRKSVILT</sequence>
<dbReference type="InterPro" id="IPR036397">
    <property type="entry name" value="RNaseH_sf"/>
</dbReference>
<dbReference type="EMBL" id="CAJOBS010003242">
    <property type="protein sequence ID" value="CAF4850116.1"/>
    <property type="molecule type" value="Genomic_DNA"/>
</dbReference>
<dbReference type="Proteomes" id="UP000663838">
    <property type="component" value="Unassembled WGS sequence"/>
</dbReference>
<feature type="non-terminal residue" evidence="1">
    <location>
        <position position="1"/>
    </location>
</feature>
<evidence type="ECO:0000313" key="1">
    <source>
        <dbReference type="EMBL" id="CAF4850116.1"/>
    </source>
</evidence>